<dbReference type="Pfam" id="PF06050">
    <property type="entry name" value="HGD-D"/>
    <property type="match status" value="1"/>
</dbReference>
<sequence length="430" mass="49243">MADYRELWESLDMDLEKHDELCQVLPEFYGDIYMTQEKRPEGMNYFNFVISEIHGLRIKELNEHRKNGKKVFGSFCVFVPDEVILAADGIGVGLCGGSEFWVPDGEKVLPRNMCPLIKASVGAKISGTCPYFQSADMLVGETTCDGKKKAWEILEDYIPMHVMDLPQMKREKDKENFKDEIKIFKEKVEEVTGNKVSAESLKETIKLVNNKRKTLQRLYNTRKAENLPISGKDALLITQVAFYDDTNRFIDKVNELCDELENRIEEKVSVFKEGTPRILLTGTPMAIPNWKMHHLIETSGGAVVCEEACTGTKYFERLVDEDNEDLDSQLRALSERYMGINCACFSPNDGRIDDIIRLYKEYNADGVIYNSLPFCHTYAIEYKKVKDALEKEGIPVIMIETDYSLQDAGQINTRLEAFFEMINMNKELAI</sequence>
<dbReference type="RefSeq" id="WP_203366100.1">
    <property type="nucleotide sequence ID" value="NZ_WSFT01000029.1"/>
</dbReference>
<feature type="coiled-coil region" evidence="3">
    <location>
        <begin position="174"/>
        <end position="218"/>
    </location>
</feature>
<dbReference type="EMBL" id="WSFT01000029">
    <property type="protein sequence ID" value="MBS4538172.1"/>
    <property type="molecule type" value="Genomic_DNA"/>
</dbReference>
<dbReference type="Gene3D" id="1.20.1270.370">
    <property type="match status" value="1"/>
</dbReference>
<dbReference type="Proteomes" id="UP000724672">
    <property type="component" value="Unassembled WGS sequence"/>
</dbReference>
<dbReference type="PANTHER" id="PTHR30548">
    <property type="entry name" value="2-HYDROXYGLUTARYL-COA DEHYDRATASE, D-COMPONENT-RELATED"/>
    <property type="match status" value="1"/>
</dbReference>
<dbReference type="Gene3D" id="3.40.50.11900">
    <property type="match status" value="1"/>
</dbReference>
<dbReference type="AlphaFoldDB" id="A0A942V194"/>
<keyword evidence="5" id="KW-1185">Reference proteome</keyword>
<name>A0A942V194_9FIRM</name>
<accession>A0A942V194</accession>
<gene>
    <name evidence="4" type="ORF">GOQ27_06840</name>
</gene>
<dbReference type="PANTHER" id="PTHR30548:SF1">
    <property type="entry name" value="DEHYDRATASE SUBUNIT MJ0007-RELATED"/>
    <property type="match status" value="1"/>
</dbReference>
<evidence type="ECO:0000256" key="1">
    <source>
        <dbReference type="ARBA" id="ARBA00001966"/>
    </source>
</evidence>
<dbReference type="Gene3D" id="3.40.50.11890">
    <property type="match status" value="1"/>
</dbReference>
<proteinExistence type="inferred from homology"/>
<evidence type="ECO:0000313" key="5">
    <source>
        <dbReference type="Proteomes" id="UP000724672"/>
    </source>
</evidence>
<organism evidence="4 5">
    <name type="scientific">Anaeromonas frigoriresistens</name>
    <dbReference type="NCBI Taxonomy" id="2683708"/>
    <lineage>
        <taxon>Bacteria</taxon>
        <taxon>Bacillati</taxon>
        <taxon>Bacillota</taxon>
        <taxon>Tissierellia</taxon>
        <taxon>Tissierellales</taxon>
        <taxon>Thermohalobacteraceae</taxon>
        <taxon>Anaeromonas</taxon>
    </lineage>
</organism>
<evidence type="ECO:0000256" key="2">
    <source>
        <dbReference type="ARBA" id="ARBA00005806"/>
    </source>
</evidence>
<evidence type="ECO:0000256" key="3">
    <source>
        <dbReference type="SAM" id="Coils"/>
    </source>
</evidence>
<dbReference type="InterPro" id="IPR010327">
    <property type="entry name" value="FldB/FldC_alpha/beta"/>
</dbReference>
<dbReference type="NCBIfam" id="NF040772">
    <property type="entry name" value="double_cubane"/>
    <property type="match status" value="1"/>
</dbReference>
<dbReference type="GO" id="GO:0051536">
    <property type="term" value="F:iron-sulfur cluster binding"/>
    <property type="evidence" value="ECO:0007669"/>
    <property type="project" value="UniProtKB-KW"/>
</dbReference>
<comment type="cofactor">
    <cofactor evidence="1">
        <name>[4Fe-4S] cluster</name>
        <dbReference type="ChEBI" id="CHEBI:49883"/>
    </cofactor>
</comment>
<comment type="caution">
    <text evidence="4">The sequence shown here is derived from an EMBL/GenBank/DDBJ whole genome shotgun (WGS) entry which is preliminary data.</text>
</comment>
<dbReference type="InterPro" id="IPR047678">
    <property type="entry name" value="YjiM-like"/>
</dbReference>
<protein>
    <submittedName>
        <fullName evidence="4">2-hydroxyacyl-CoA dehydratase</fullName>
    </submittedName>
</protein>
<feature type="coiled-coil region" evidence="3">
    <location>
        <begin position="243"/>
        <end position="270"/>
    </location>
</feature>
<comment type="similarity">
    <text evidence="2">Belongs to the FldB/FldC dehydratase alpha/beta subunit family.</text>
</comment>
<reference evidence="4" key="1">
    <citation type="submission" date="2019-12" db="EMBL/GenBank/DDBJ databases">
        <title>Clostridiaceae gen. nov. sp. nov., isolated from sediment in Xinjiang, China.</title>
        <authorList>
            <person name="Zhang R."/>
        </authorList>
    </citation>
    <scope>NUCLEOTIDE SEQUENCE</scope>
    <source>
        <strain evidence="4">D2Q-11</strain>
    </source>
</reference>
<dbReference type="GO" id="GO:0016836">
    <property type="term" value="F:hydro-lyase activity"/>
    <property type="evidence" value="ECO:0007669"/>
    <property type="project" value="UniProtKB-ARBA"/>
</dbReference>
<keyword evidence="3" id="KW-0175">Coiled coil</keyword>
<evidence type="ECO:0000313" key="4">
    <source>
        <dbReference type="EMBL" id="MBS4538172.1"/>
    </source>
</evidence>